<evidence type="ECO:0000256" key="1">
    <source>
        <dbReference type="ARBA" id="ARBA00023002"/>
    </source>
</evidence>
<dbReference type="InterPro" id="IPR050523">
    <property type="entry name" value="AKR_Detox_Biosynth"/>
</dbReference>
<comment type="caution">
    <text evidence="3">The sequence shown here is derived from an EMBL/GenBank/DDBJ whole genome shotgun (WGS) entry which is preliminary data.</text>
</comment>
<keyword evidence="4" id="KW-1185">Reference proteome</keyword>
<dbReference type="EC" id="1.1.1.-" evidence="3"/>
<dbReference type="SUPFAM" id="SSF51430">
    <property type="entry name" value="NAD(P)-linked oxidoreductase"/>
    <property type="match status" value="1"/>
</dbReference>
<keyword evidence="1 3" id="KW-0560">Oxidoreductase</keyword>
<protein>
    <submittedName>
        <fullName evidence="3">General stress protein 69</fullName>
        <ecNumber evidence="3">1.1.1.-</ecNumber>
    </submittedName>
</protein>
<dbReference type="EMBL" id="BLTE01000001">
    <property type="protein sequence ID" value="GFK92607.1"/>
    <property type="molecule type" value="Genomic_DNA"/>
</dbReference>
<feature type="domain" description="NADP-dependent oxidoreductase" evidence="2">
    <location>
        <begin position="15"/>
        <end position="306"/>
    </location>
</feature>
<dbReference type="Pfam" id="PF00248">
    <property type="entry name" value="Aldo_ket_red"/>
    <property type="match status" value="1"/>
</dbReference>
<dbReference type="RefSeq" id="WP_173080825.1">
    <property type="nucleotide sequence ID" value="NZ_BLTE01000001.1"/>
</dbReference>
<dbReference type="GO" id="GO:0005829">
    <property type="term" value="C:cytosol"/>
    <property type="evidence" value="ECO:0007669"/>
    <property type="project" value="TreeGrafter"/>
</dbReference>
<evidence type="ECO:0000259" key="2">
    <source>
        <dbReference type="Pfam" id="PF00248"/>
    </source>
</evidence>
<dbReference type="FunFam" id="3.20.20.100:FF:000004">
    <property type="entry name" value="Oxidoreductase, aldo/keto reductase"/>
    <property type="match status" value="1"/>
</dbReference>
<dbReference type="AlphaFoldDB" id="A0A6V8LSL5"/>
<dbReference type="Gene3D" id="3.20.20.100">
    <property type="entry name" value="NADP-dependent oxidoreductase domain"/>
    <property type="match status" value="1"/>
</dbReference>
<dbReference type="PANTHER" id="PTHR43364">
    <property type="entry name" value="NADH-SPECIFIC METHYLGLYOXAL REDUCTASE-RELATED"/>
    <property type="match status" value="1"/>
</dbReference>
<proteinExistence type="predicted"/>
<dbReference type="PANTHER" id="PTHR43364:SF4">
    <property type="entry name" value="NAD(P)-LINKED OXIDOREDUCTASE SUPERFAMILY PROTEIN"/>
    <property type="match status" value="1"/>
</dbReference>
<dbReference type="InterPro" id="IPR036812">
    <property type="entry name" value="NAD(P)_OxRdtase_dom_sf"/>
</dbReference>
<evidence type="ECO:0000313" key="4">
    <source>
        <dbReference type="Proteomes" id="UP000494245"/>
    </source>
</evidence>
<reference evidence="3 4" key="1">
    <citation type="submission" date="2020-04" db="EMBL/GenBank/DDBJ databases">
        <authorList>
            <consortium name="Desulfovibrio sp. FSS-1 genome sequencing consortium"/>
            <person name="Shimoshige H."/>
            <person name="Kobayashi H."/>
            <person name="Maekawa T."/>
        </authorList>
    </citation>
    <scope>NUCLEOTIDE SEQUENCE [LARGE SCALE GENOMIC DNA]</scope>
    <source>
        <strain evidence="3 4">SIID29052-01</strain>
    </source>
</reference>
<organism evidence="3 4">
    <name type="scientific">Fundidesulfovibrio magnetotacticus</name>
    <dbReference type="NCBI Taxonomy" id="2730080"/>
    <lineage>
        <taxon>Bacteria</taxon>
        <taxon>Pseudomonadati</taxon>
        <taxon>Thermodesulfobacteriota</taxon>
        <taxon>Desulfovibrionia</taxon>
        <taxon>Desulfovibrionales</taxon>
        <taxon>Desulfovibrionaceae</taxon>
        <taxon>Fundidesulfovibrio</taxon>
    </lineage>
</organism>
<name>A0A6V8LSL5_9BACT</name>
<dbReference type="GO" id="GO:0016491">
    <property type="term" value="F:oxidoreductase activity"/>
    <property type="evidence" value="ECO:0007669"/>
    <property type="project" value="UniProtKB-KW"/>
</dbReference>
<reference evidence="3 4" key="2">
    <citation type="submission" date="2020-05" db="EMBL/GenBank/DDBJ databases">
        <title>Draft genome sequence of Desulfovibrio sp. strainFSS-1.</title>
        <authorList>
            <person name="Shimoshige H."/>
            <person name="Kobayashi H."/>
            <person name="Maekawa T."/>
        </authorList>
    </citation>
    <scope>NUCLEOTIDE SEQUENCE [LARGE SCALE GENOMIC DNA]</scope>
    <source>
        <strain evidence="3 4">SIID29052-01</strain>
    </source>
</reference>
<dbReference type="Proteomes" id="UP000494245">
    <property type="component" value="Unassembled WGS sequence"/>
</dbReference>
<evidence type="ECO:0000313" key="3">
    <source>
        <dbReference type="EMBL" id="GFK92607.1"/>
    </source>
</evidence>
<dbReference type="InterPro" id="IPR023210">
    <property type="entry name" value="NADP_OxRdtase_dom"/>
</dbReference>
<dbReference type="CDD" id="cd19087">
    <property type="entry name" value="AKR_AKR12A1_B1_C1"/>
    <property type="match status" value="1"/>
</dbReference>
<sequence>MRYKPLGRTGVLVSELCFGTMTFGKEADEAECGRMFAACRDAGVNFFDCANVYSGGQAETILGKLVRGCRDELVLTTKAAQVAGPDVNALGASRRHLMLEVEKSLKRLGTDRIDIYFIHHFDPLTPMDETLRALDDLVRQGKVLYPGASNWAAWQTAKALGISLARGLARFECLEPMYNLVKRQVEVEILPLALSENLAVIPYNPLAAGLLTGKYASGHGQGRIAENKMYNTRYSDPVYHQVAERFAAFARERGLNPVSLAVRWAASHPGVTAPIIGARSVEQLKDSLAAACLDVDRETLDAVTALSVAPPLATDRLEEAIDPGYKTRNRQGGGK</sequence>
<accession>A0A6V8LSL5</accession>
<gene>
    <name evidence="3" type="primary">yhdN_1</name>
    <name evidence="3" type="ORF">NNJEOMEG_00432</name>
</gene>